<dbReference type="EMBL" id="GL349438">
    <property type="protein sequence ID" value="KNC54850.1"/>
    <property type="molecule type" value="Genomic_DNA"/>
</dbReference>
<dbReference type="Pfam" id="PF00149">
    <property type="entry name" value="Metallophos"/>
    <property type="match status" value="1"/>
</dbReference>
<reference evidence="2 3" key="1">
    <citation type="submission" date="2010-05" db="EMBL/GenBank/DDBJ databases">
        <title>The Genome Sequence of Thecamonas trahens ATCC 50062.</title>
        <authorList>
            <consortium name="The Broad Institute Genome Sequencing Platform"/>
            <person name="Russ C."/>
            <person name="Cuomo C."/>
            <person name="Shea T."/>
            <person name="Young S.K."/>
            <person name="Zeng Q."/>
            <person name="Koehrsen M."/>
            <person name="Haas B."/>
            <person name="Borodovsky M."/>
            <person name="Guigo R."/>
            <person name="Alvarado L."/>
            <person name="Berlin A."/>
            <person name="Bochicchio J."/>
            <person name="Borenstein D."/>
            <person name="Chapman S."/>
            <person name="Chen Z."/>
            <person name="Freedman E."/>
            <person name="Gellesch M."/>
            <person name="Goldberg J."/>
            <person name="Griggs A."/>
            <person name="Gujja S."/>
            <person name="Heilman E."/>
            <person name="Heiman D."/>
            <person name="Hepburn T."/>
            <person name="Howarth C."/>
            <person name="Jen D."/>
            <person name="Larson L."/>
            <person name="Mehta T."/>
            <person name="Park D."/>
            <person name="Pearson M."/>
            <person name="Roberts A."/>
            <person name="Saif S."/>
            <person name="Shenoy N."/>
            <person name="Sisk P."/>
            <person name="Stolte C."/>
            <person name="Sykes S."/>
            <person name="Thomson T."/>
            <person name="Walk T."/>
            <person name="White J."/>
            <person name="Yandava C."/>
            <person name="Burger G."/>
            <person name="Gray M.W."/>
            <person name="Holland P.W.H."/>
            <person name="King N."/>
            <person name="Lang F.B.F."/>
            <person name="Roger A.J."/>
            <person name="Ruiz-Trillo I."/>
            <person name="Lander E."/>
            <person name="Nusbaum C."/>
        </authorList>
    </citation>
    <scope>NUCLEOTIDE SEQUENCE [LARGE SCALE GENOMIC DNA]</scope>
    <source>
        <strain evidence="2 3">ATCC 50062</strain>
    </source>
</reference>
<dbReference type="PANTHER" id="PTHR16509:SF1">
    <property type="entry name" value="MANGANESE-DEPENDENT ADP-RIBOSE_CDP-ALCOHOL DIPHOSPHATASE"/>
    <property type="match status" value="1"/>
</dbReference>
<accession>A0A0L0DRD5</accession>
<dbReference type="STRING" id="461836.A0A0L0DRD5"/>
<dbReference type="GeneID" id="25561443"/>
<dbReference type="RefSeq" id="XP_013761747.1">
    <property type="nucleotide sequence ID" value="XM_013906293.1"/>
</dbReference>
<gene>
    <name evidence="2" type="ORF">AMSG_01704</name>
</gene>
<proteinExistence type="predicted"/>
<organism evidence="2 3">
    <name type="scientific">Thecamonas trahens ATCC 50062</name>
    <dbReference type="NCBI Taxonomy" id="461836"/>
    <lineage>
        <taxon>Eukaryota</taxon>
        <taxon>Apusozoa</taxon>
        <taxon>Apusomonadida</taxon>
        <taxon>Apusomonadidae</taxon>
        <taxon>Thecamonas</taxon>
    </lineage>
</organism>
<dbReference type="InterPro" id="IPR029052">
    <property type="entry name" value="Metallo-depent_PP-like"/>
</dbReference>
<keyword evidence="3" id="KW-1185">Reference proteome</keyword>
<dbReference type="GO" id="GO:0030145">
    <property type="term" value="F:manganese ion binding"/>
    <property type="evidence" value="ECO:0007669"/>
    <property type="project" value="TreeGrafter"/>
</dbReference>
<protein>
    <submittedName>
        <fullName evidence="2">Manganese-dependent ADP-ribose/CDP-alcohol diphosphatase</fullName>
    </submittedName>
</protein>
<dbReference type="GO" id="GO:0047631">
    <property type="term" value="F:ADP-ribose diphosphatase activity"/>
    <property type="evidence" value="ECO:0007669"/>
    <property type="project" value="TreeGrafter"/>
</dbReference>
<evidence type="ECO:0000313" key="3">
    <source>
        <dbReference type="Proteomes" id="UP000054408"/>
    </source>
</evidence>
<evidence type="ECO:0000259" key="1">
    <source>
        <dbReference type="Pfam" id="PF00149"/>
    </source>
</evidence>
<name>A0A0L0DRD5_THETB</name>
<dbReference type="GO" id="GO:0047734">
    <property type="term" value="F:CDP-glycerol diphosphatase activity"/>
    <property type="evidence" value="ECO:0007669"/>
    <property type="project" value="TreeGrafter"/>
</dbReference>
<dbReference type="OrthoDB" id="9675250at2759"/>
<dbReference type="Proteomes" id="UP000054408">
    <property type="component" value="Unassembled WGS sequence"/>
</dbReference>
<dbReference type="PANTHER" id="PTHR16509">
    <property type="match status" value="1"/>
</dbReference>
<dbReference type="SUPFAM" id="SSF56300">
    <property type="entry name" value="Metallo-dependent phosphatases"/>
    <property type="match status" value="1"/>
</dbReference>
<dbReference type="Gene3D" id="3.60.21.10">
    <property type="match status" value="1"/>
</dbReference>
<dbReference type="AlphaFoldDB" id="A0A0L0DRD5"/>
<feature type="domain" description="Calcineurin-like phosphoesterase" evidence="1">
    <location>
        <begin position="93"/>
        <end position="306"/>
    </location>
</feature>
<dbReference type="InterPro" id="IPR004843">
    <property type="entry name" value="Calcineurin-like_PHP"/>
</dbReference>
<evidence type="ECO:0000313" key="2">
    <source>
        <dbReference type="EMBL" id="KNC54850.1"/>
    </source>
</evidence>
<sequence length="366" mass="38426">MAESGRLRGVLGLVADTQYADADDGWSYDKSEKRYFRASVDGTRMLASAWAALPVLVGDDEPETPEAALAPFAVSGRSGDGHATEADDVVFAPQMVVHLGDVVDGRHGTSHLVDAVHVITSELRKAGAPVVCLAGNHEFYHARAEGDAAREVLAGALGWGDATLRGSWSLLPGQLRVICIDTYEISVMGALGGLESEAAAQAAALLAANNPNEIKNSPEGLVGNDARWVAFGGGTSEAQVQWLEAELAAAATAGERAVVCSHVPLHPRGAERPTNVVWNYEAFESVLTTYATAGVLVACFAGHDHTGVFALAESDDDPLPHFVTLPAILTSPPGTTAGALAHIYDDRIELVGFGNCPSARLPFRKR</sequence>
<dbReference type="GO" id="GO:0008663">
    <property type="term" value="F:2',3'-cyclic-nucleotide 2'-phosphodiesterase activity"/>
    <property type="evidence" value="ECO:0007669"/>
    <property type="project" value="TreeGrafter"/>
</dbReference>
<dbReference type="eggNOG" id="ENOG502QUQW">
    <property type="taxonomic scope" value="Eukaryota"/>
</dbReference>